<proteinExistence type="predicted"/>
<dbReference type="Proteomes" id="UP000031258">
    <property type="component" value="Unassembled WGS sequence"/>
</dbReference>
<gene>
    <name evidence="1" type="ORF">NF27_AG00010</name>
</gene>
<evidence type="ECO:0000313" key="2">
    <source>
        <dbReference type="Proteomes" id="UP000031258"/>
    </source>
</evidence>
<protein>
    <recommendedName>
        <fullName evidence="3">Transposase</fullName>
    </recommendedName>
</protein>
<evidence type="ECO:0008006" key="3">
    <source>
        <dbReference type="Google" id="ProtNLM"/>
    </source>
</evidence>
<accession>A0A0C1R1Z6</accession>
<sequence>MAQASYTGVSKEGLIVSRIMTNHITDDRKCLESLIQSADTKTAYTQPRSDIINYIKEKGYHVGCYKNKYGRREIVENTIYRYKSIIGTKLRSRKWDNQDAETLLGCHILNIMTNLHMPQSVKLT</sequence>
<dbReference type="AlphaFoldDB" id="A0A0C1R1Z6"/>
<evidence type="ECO:0000313" key="1">
    <source>
        <dbReference type="EMBL" id="KIE06285.1"/>
    </source>
</evidence>
<comment type="caution">
    <text evidence="1">The sequence shown here is derived from an EMBL/GenBank/DDBJ whole genome shotgun (WGS) entry which is preliminary data.</text>
</comment>
<reference evidence="1 2" key="1">
    <citation type="submission" date="2014-11" db="EMBL/GenBank/DDBJ databases">
        <title>A Rickettsiales Symbiont of Amoebae With Ancient Features.</title>
        <authorList>
            <person name="Schulz F."/>
            <person name="Martijn J."/>
            <person name="Wascher F."/>
            <person name="Kostanjsek R."/>
            <person name="Ettema T.J."/>
            <person name="Horn M."/>
        </authorList>
    </citation>
    <scope>NUCLEOTIDE SEQUENCE [LARGE SCALE GENOMIC DNA]</scope>
    <source>
        <strain evidence="1 2">UWC36</strain>
    </source>
</reference>
<dbReference type="EMBL" id="JSWE01000007">
    <property type="protein sequence ID" value="KIE06285.1"/>
    <property type="molecule type" value="Genomic_DNA"/>
</dbReference>
<name>A0A0C1R1Z6_9RICK</name>
<organism evidence="1 2">
    <name type="scientific">Candidatus Jidaibacter acanthamoebae</name>
    <dbReference type="NCBI Taxonomy" id="86105"/>
    <lineage>
        <taxon>Bacteria</taxon>
        <taxon>Pseudomonadati</taxon>
        <taxon>Pseudomonadota</taxon>
        <taxon>Alphaproteobacteria</taxon>
        <taxon>Rickettsiales</taxon>
        <taxon>Candidatus Midichloriaceae</taxon>
        <taxon>Candidatus Jidaibacter</taxon>
    </lineage>
</organism>
<keyword evidence="2" id="KW-1185">Reference proteome</keyword>